<dbReference type="CDD" id="cd07716">
    <property type="entry name" value="RNaseZ_short-form-like_MBL-fold"/>
    <property type="match status" value="1"/>
</dbReference>
<gene>
    <name evidence="2" type="ORF">Cco03nite_36810</name>
</gene>
<dbReference type="SUPFAM" id="SSF56281">
    <property type="entry name" value="Metallo-hydrolase/oxidoreductase"/>
    <property type="match status" value="1"/>
</dbReference>
<feature type="domain" description="Metallo-beta-lactamase" evidence="1">
    <location>
        <begin position="18"/>
        <end position="200"/>
    </location>
</feature>
<name>A0A8J3L1P4_9ACTN</name>
<dbReference type="GO" id="GO:0042781">
    <property type="term" value="F:3'-tRNA processing endoribonuclease activity"/>
    <property type="evidence" value="ECO:0007669"/>
    <property type="project" value="TreeGrafter"/>
</dbReference>
<evidence type="ECO:0000313" key="3">
    <source>
        <dbReference type="Proteomes" id="UP000630887"/>
    </source>
</evidence>
<organism evidence="2 3">
    <name type="scientific">Catellatospora coxensis</name>
    <dbReference type="NCBI Taxonomy" id="310354"/>
    <lineage>
        <taxon>Bacteria</taxon>
        <taxon>Bacillati</taxon>
        <taxon>Actinomycetota</taxon>
        <taxon>Actinomycetes</taxon>
        <taxon>Micromonosporales</taxon>
        <taxon>Micromonosporaceae</taxon>
        <taxon>Catellatospora</taxon>
    </lineage>
</organism>
<keyword evidence="3" id="KW-1185">Reference proteome</keyword>
<dbReference type="PANTHER" id="PTHR46018:SF4">
    <property type="entry name" value="METALLO-HYDROLASE YHFI-RELATED"/>
    <property type="match status" value="1"/>
</dbReference>
<dbReference type="PANTHER" id="PTHR46018">
    <property type="entry name" value="ZINC PHOSPHODIESTERASE ELAC PROTEIN 1"/>
    <property type="match status" value="1"/>
</dbReference>
<evidence type="ECO:0000313" key="2">
    <source>
        <dbReference type="EMBL" id="GIG06981.1"/>
    </source>
</evidence>
<dbReference type="EMBL" id="BONI01000029">
    <property type="protein sequence ID" value="GIG06981.1"/>
    <property type="molecule type" value="Genomic_DNA"/>
</dbReference>
<dbReference type="Gene3D" id="3.60.15.10">
    <property type="entry name" value="Ribonuclease Z/Hydroxyacylglutathione hydrolase-like"/>
    <property type="match status" value="1"/>
</dbReference>
<dbReference type="InterPro" id="IPR036866">
    <property type="entry name" value="RibonucZ/Hydroxyglut_hydro"/>
</dbReference>
<dbReference type="SMART" id="SM00849">
    <property type="entry name" value="Lactamase_B"/>
    <property type="match status" value="1"/>
</dbReference>
<dbReference type="Pfam" id="PF12706">
    <property type="entry name" value="Lactamase_B_2"/>
    <property type="match status" value="1"/>
</dbReference>
<dbReference type="AlphaFoldDB" id="A0A8J3L1P4"/>
<sequence>MRLTVVGCAGSVPGPDSAGSCYLVEQDGHRVLLDVGTGAVGPLQRHCDPAALDAVLISHAHADHCSDLSPIAYVRDRVKAAPLDVYGPANLRDELNWRHPAPQFTFHDLPSEPPRLGSLRVTVAAVEHGMESYAFRVDDTLCYTGDTAPCESLDKLAQGCEVLLAEGAGFDDTGVPRHLTAGDAGRLAARAGAKLLILTHLRSWLDHGRLLAEAAQHAGCPVILAHPNLRLQL</sequence>
<reference evidence="2 3" key="1">
    <citation type="submission" date="2021-01" db="EMBL/GenBank/DDBJ databases">
        <title>Whole genome shotgun sequence of Catellatospora coxensis NBRC 107359.</title>
        <authorList>
            <person name="Komaki H."/>
            <person name="Tamura T."/>
        </authorList>
    </citation>
    <scope>NUCLEOTIDE SEQUENCE [LARGE SCALE GENOMIC DNA]</scope>
    <source>
        <strain evidence="2 3">NBRC 107359</strain>
    </source>
</reference>
<dbReference type="RefSeq" id="WP_203693338.1">
    <property type="nucleotide sequence ID" value="NZ_BAAALC010000041.1"/>
</dbReference>
<dbReference type="Proteomes" id="UP000630887">
    <property type="component" value="Unassembled WGS sequence"/>
</dbReference>
<evidence type="ECO:0000259" key="1">
    <source>
        <dbReference type="SMART" id="SM00849"/>
    </source>
</evidence>
<protein>
    <submittedName>
        <fullName evidence="2">MBL fold metallo-hydrolase</fullName>
    </submittedName>
</protein>
<dbReference type="InterPro" id="IPR001279">
    <property type="entry name" value="Metallo-B-lactamas"/>
</dbReference>
<proteinExistence type="predicted"/>
<accession>A0A8J3L1P4</accession>
<comment type="caution">
    <text evidence="2">The sequence shown here is derived from an EMBL/GenBank/DDBJ whole genome shotgun (WGS) entry which is preliminary data.</text>
</comment>